<feature type="domain" description="Acyltransferase 3" evidence="2">
    <location>
        <begin position="6"/>
        <end position="327"/>
    </location>
</feature>
<dbReference type="EMBL" id="JARQBZ010000008">
    <property type="protein sequence ID" value="MDT2833505.1"/>
    <property type="molecule type" value="Genomic_DNA"/>
</dbReference>
<keyword evidence="3" id="KW-0012">Acyltransferase</keyword>
<dbReference type="Pfam" id="PF01757">
    <property type="entry name" value="Acyl_transf_3"/>
    <property type="match status" value="1"/>
</dbReference>
<comment type="caution">
    <text evidence="3">The sequence shown here is derived from an EMBL/GenBank/DDBJ whole genome shotgun (WGS) entry which is preliminary data.</text>
</comment>
<protein>
    <submittedName>
        <fullName evidence="3">Acyltransferase family protein</fullName>
    </submittedName>
</protein>
<feature type="transmembrane region" description="Helical" evidence="1">
    <location>
        <begin position="201"/>
        <end position="222"/>
    </location>
</feature>
<dbReference type="InterPro" id="IPR002656">
    <property type="entry name" value="Acyl_transf_3_dom"/>
</dbReference>
<keyword evidence="1" id="KW-1133">Transmembrane helix</keyword>
<feature type="transmembrane region" description="Helical" evidence="1">
    <location>
        <begin position="7"/>
        <end position="26"/>
    </location>
</feature>
<accession>A0AAW8U5V2</accession>
<keyword evidence="1" id="KW-0812">Transmembrane</keyword>
<feature type="transmembrane region" description="Helical" evidence="1">
    <location>
        <begin position="268"/>
        <end position="288"/>
    </location>
</feature>
<dbReference type="AlphaFoldDB" id="A0AAW8U5V2"/>
<evidence type="ECO:0000313" key="4">
    <source>
        <dbReference type="Proteomes" id="UP001268577"/>
    </source>
</evidence>
<organism evidence="3 4">
    <name type="scientific">Vagococcus carniphilus</name>
    <dbReference type="NCBI Taxonomy" id="218144"/>
    <lineage>
        <taxon>Bacteria</taxon>
        <taxon>Bacillati</taxon>
        <taxon>Bacillota</taxon>
        <taxon>Bacilli</taxon>
        <taxon>Lactobacillales</taxon>
        <taxon>Enterococcaceae</taxon>
        <taxon>Vagococcus</taxon>
    </lineage>
</organism>
<feature type="transmembrane region" description="Helical" evidence="1">
    <location>
        <begin position="78"/>
        <end position="96"/>
    </location>
</feature>
<feature type="transmembrane region" description="Helical" evidence="1">
    <location>
        <begin position="242"/>
        <end position="261"/>
    </location>
</feature>
<feature type="transmembrane region" description="Helical" evidence="1">
    <location>
        <begin position="116"/>
        <end position="135"/>
    </location>
</feature>
<evidence type="ECO:0000259" key="2">
    <source>
        <dbReference type="Pfam" id="PF01757"/>
    </source>
</evidence>
<keyword evidence="3" id="KW-0808">Transferase</keyword>
<dbReference type="RefSeq" id="WP_311985079.1">
    <property type="nucleotide sequence ID" value="NZ_JARQBZ010000008.1"/>
</dbReference>
<keyword evidence="1" id="KW-0472">Membrane</keyword>
<dbReference type="Proteomes" id="UP001268577">
    <property type="component" value="Unassembled WGS sequence"/>
</dbReference>
<feature type="transmembrane region" description="Helical" evidence="1">
    <location>
        <begin position="147"/>
        <end position="165"/>
    </location>
</feature>
<evidence type="ECO:0000313" key="3">
    <source>
        <dbReference type="EMBL" id="MDT2833505.1"/>
    </source>
</evidence>
<sequence length="344" mass="41117">MYKRNLNIEVIRIISMLMIVFHHFSIHTNWILPDDIGVRKYFVLTLGYYGKIGVILFILITGFFFYRQTFSLKKIFRLNNQVTFYALVLFFFSLIWEDFIKDRLIKSTFPIIFDQYWFVTGYVLLLLLQPLFKNYLSETPRQKKGKFFFIFTGLTYLPVYFGFIFQIEQHFTPSTYLVFLLVVLLGDLIREYYDELTTTLFKYVICTFVFSLILIQNQYFIIQFLTKYELDYPGFIINGTESLNAILFSFSLFVIILKLSISPQLSKMILFISGVTFDVYLIHDNQNIRQLIWNKFFNSSDFYWSNKLFLIGILGPIFVFIACVFIARFKIFLEFKIKKHGLKF</sequence>
<reference evidence="3" key="1">
    <citation type="submission" date="2023-03" db="EMBL/GenBank/DDBJ databases">
        <authorList>
            <person name="Shen W."/>
            <person name="Cai J."/>
        </authorList>
    </citation>
    <scope>NUCLEOTIDE SEQUENCE</scope>
    <source>
        <strain evidence="3">P96-3</strain>
    </source>
</reference>
<evidence type="ECO:0000256" key="1">
    <source>
        <dbReference type="SAM" id="Phobius"/>
    </source>
</evidence>
<gene>
    <name evidence="3" type="ORF">P7H70_05510</name>
</gene>
<dbReference type="GO" id="GO:0016747">
    <property type="term" value="F:acyltransferase activity, transferring groups other than amino-acyl groups"/>
    <property type="evidence" value="ECO:0007669"/>
    <property type="project" value="InterPro"/>
</dbReference>
<proteinExistence type="predicted"/>
<feature type="transmembrane region" description="Helical" evidence="1">
    <location>
        <begin position="308"/>
        <end position="329"/>
    </location>
</feature>
<name>A0AAW8U5V2_9ENTE</name>
<feature type="transmembrane region" description="Helical" evidence="1">
    <location>
        <begin position="171"/>
        <end position="189"/>
    </location>
</feature>
<feature type="transmembrane region" description="Helical" evidence="1">
    <location>
        <begin position="46"/>
        <end position="66"/>
    </location>
</feature>